<sequence>MTAPVIADCAGLWRRSLLIGADGTRDTGGDVRWLQGITGYVDSRGFAGRLEQQGDVFHWHRDVDLLPPGPFPDAGAMLWDGDVLVETGVHEDYVEHWVREDGPSTPLGAVFLQGPDGADGVWLRVGDAFGWAGGGTVVIGTVGDSHWQRLSDGRSAAGLEVDGATWTIQRSEGSMHS</sequence>
<proteinExistence type="predicted"/>
<accession>A0A7I7XEX9</accession>
<protein>
    <submittedName>
        <fullName evidence="1">Uncharacterized protein</fullName>
    </submittedName>
</protein>
<organism evidence="1 2">
    <name type="scientific">Mycolicibacterium madagascariense</name>
    <dbReference type="NCBI Taxonomy" id="212765"/>
    <lineage>
        <taxon>Bacteria</taxon>
        <taxon>Bacillati</taxon>
        <taxon>Actinomycetota</taxon>
        <taxon>Actinomycetes</taxon>
        <taxon>Mycobacteriales</taxon>
        <taxon>Mycobacteriaceae</taxon>
        <taxon>Mycolicibacterium</taxon>
    </lineage>
</organism>
<gene>
    <name evidence="1" type="ORF">MMAD_20320</name>
</gene>
<dbReference type="EMBL" id="AP022610">
    <property type="protein sequence ID" value="BBZ27737.1"/>
    <property type="molecule type" value="Genomic_DNA"/>
</dbReference>
<name>A0A7I7XEX9_9MYCO</name>
<evidence type="ECO:0000313" key="1">
    <source>
        <dbReference type="EMBL" id="BBZ27737.1"/>
    </source>
</evidence>
<dbReference type="RefSeq" id="WP_163736053.1">
    <property type="nucleotide sequence ID" value="NZ_AP022610.1"/>
</dbReference>
<dbReference type="Proteomes" id="UP000466517">
    <property type="component" value="Chromosome"/>
</dbReference>
<dbReference type="KEGG" id="mmag:MMAD_20320"/>
<reference evidence="1 2" key="1">
    <citation type="journal article" date="2019" name="Emerg. Microbes Infect.">
        <title>Comprehensive subspecies identification of 175 nontuberculous mycobacteria species based on 7547 genomic profiles.</title>
        <authorList>
            <person name="Matsumoto Y."/>
            <person name="Kinjo T."/>
            <person name="Motooka D."/>
            <person name="Nabeya D."/>
            <person name="Jung N."/>
            <person name="Uechi K."/>
            <person name="Horii T."/>
            <person name="Iida T."/>
            <person name="Fujita J."/>
            <person name="Nakamura S."/>
        </authorList>
    </citation>
    <scope>NUCLEOTIDE SEQUENCE [LARGE SCALE GENOMIC DNA]</scope>
    <source>
        <strain evidence="1 2">JCM 13574</strain>
    </source>
</reference>
<evidence type="ECO:0000313" key="2">
    <source>
        <dbReference type="Proteomes" id="UP000466517"/>
    </source>
</evidence>
<dbReference type="AlphaFoldDB" id="A0A7I7XEX9"/>
<keyword evidence="2" id="KW-1185">Reference proteome</keyword>